<dbReference type="InterPro" id="IPR050428">
    <property type="entry name" value="TCS_sensor_his_kinase"/>
</dbReference>
<evidence type="ECO:0000313" key="14">
    <source>
        <dbReference type="EMBL" id="QEA39515.1"/>
    </source>
</evidence>
<evidence type="ECO:0000256" key="1">
    <source>
        <dbReference type="ARBA" id="ARBA00000085"/>
    </source>
</evidence>
<evidence type="ECO:0000256" key="8">
    <source>
        <dbReference type="ARBA" id="ARBA00022989"/>
    </source>
</evidence>
<dbReference type="KEGG" id="paur:FGL86_10800"/>
<dbReference type="PROSITE" id="PS50109">
    <property type="entry name" value="HIS_KIN"/>
    <property type="match status" value="1"/>
</dbReference>
<dbReference type="Gene3D" id="1.10.287.130">
    <property type="match status" value="1"/>
</dbReference>
<dbReference type="SUPFAM" id="SSF55874">
    <property type="entry name" value="ATPase domain of HSP90 chaperone/DNA topoisomerase II/histidine kinase"/>
    <property type="match status" value="1"/>
</dbReference>
<dbReference type="PROSITE" id="PS50885">
    <property type="entry name" value="HAMP"/>
    <property type="match status" value="1"/>
</dbReference>
<evidence type="ECO:0000256" key="2">
    <source>
        <dbReference type="ARBA" id="ARBA00004370"/>
    </source>
</evidence>
<proteinExistence type="predicted"/>
<feature type="transmembrane region" description="Helical" evidence="11">
    <location>
        <begin position="12"/>
        <end position="37"/>
    </location>
</feature>
<dbReference type="InterPro" id="IPR003660">
    <property type="entry name" value="HAMP_dom"/>
</dbReference>
<gene>
    <name evidence="14" type="ORF">FGL86_10800</name>
</gene>
<sequence length="462" mass="50456">MDRGNVLSGAAFSAVLLSTMVFLSVLLIMGVVAHGYIQRSVTQDIREDLQARWELFAVDYHDEGAAPLIVLIESTTLASAKNRQAVGLFAADGTLIAGNVKTLPDTAGWQEAPLHVAAGMRADDHSVSYLYRSEPLDDMTLVVGEAMDRTALIQRTMFRALAISGFIVVLIMLWAGYIFSRKSLRKLERLETTLARVSDGDMSARMALSSDNDQIDRIARRMNAHLDALSRLMVTTRTTAAAVAHDLKTPLARAYLGLGRALTRVEAGEDPSAEIEDTQAELEGMNGIFDTFLRLVRIEAGGDGAGFVEVDLAALLDDLVETYQVVAEENGQRFVYERPDDERLVIIGDAAMLRQMIVNLLQNAVTHCPEGAEIHLRLDREAERIRLTLADTGPGVPDAAREAVFEPFHRLDSSRGRPGSGLGLTLVRTIAERHGARITLADNAPGLRVVVEFAFVEQAIHS</sequence>
<dbReference type="GO" id="GO:0000155">
    <property type="term" value="F:phosphorelay sensor kinase activity"/>
    <property type="evidence" value="ECO:0007669"/>
    <property type="project" value="InterPro"/>
</dbReference>
<dbReference type="PRINTS" id="PR00344">
    <property type="entry name" value="BCTRLSENSOR"/>
</dbReference>
<dbReference type="AlphaFoldDB" id="A0A5B8SVI0"/>
<dbReference type="Gene3D" id="3.30.565.10">
    <property type="entry name" value="Histidine kinase-like ATPase, C-terminal domain"/>
    <property type="match status" value="1"/>
</dbReference>
<keyword evidence="15" id="KW-1185">Reference proteome</keyword>
<keyword evidence="4" id="KW-0597">Phosphoprotein</keyword>
<organism evidence="14 15">
    <name type="scientific">Pistricoccus aurantiacus</name>
    <dbReference type="NCBI Taxonomy" id="1883414"/>
    <lineage>
        <taxon>Bacteria</taxon>
        <taxon>Pseudomonadati</taxon>
        <taxon>Pseudomonadota</taxon>
        <taxon>Gammaproteobacteria</taxon>
        <taxon>Oceanospirillales</taxon>
        <taxon>Halomonadaceae</taxon>
        <taxon>Pistricoccus</taxon>
    </lineage>
</organism>
<feature type="transmembrane region" description="Helical" evidence="11">
    <location>
        <begin position="157"/>
        <end position="179"/>
    </location>
</feature>
<keyword evidence="10 11" id="KW-0472">Membrane</keyword>
<feature type="domain" description="Histidine kinase" evidence="12">
    <location>
        <begin position="242"/>
        <end position="457"/>
    </location>
</feature>
<dbReference type="CDD" id="cd00075">
    <property type="entry name" value="HATPase"/>
    <property type="match status" value="1"/>
</dbReference>
<dbReference type="EMBL" id="CP042382">
    <property type="protein sequence ID" value="QEA39515.1"/>
    <property type="molecule type" value="Genomic_DNA"/>
</dbReference>
<keyword evidence="8 11" id="KW-1133">Transmembrane helix</keyword>
<keyword evidence="5" id="KW-0808">Transferase</keyword>
<accession>A0A5B8SVI0</accession>
<evidence type="ECO:0000313" key="15">
    <source>
        <dbReference type="Proteomes" id="UP000321272"/>
    </source>
</evidence>
<comment type="catalytic activity">
    <reaction evidence="1">
        <text>ATP + protein L-histidine = ADP + protein N-phospho-L-histidine.</text>
        <dbReference type="EC" id="2.7.13.3"/>
    </reaction>
</comment>
<evidence type="ECO:0000256" key="5">
    <source>
        <dbReference type="ARBA" id="ARBA00022679"/>
    </source>
</evidence>
<evidence type="ECO:0000256" key="4">
    <source>
        <dbReference type="ARBA" id="ARBA00022553"/>
    </source>
</evidence>
<dbReference type="SMART" id="SM00387">
    <property type="entry name" value="HATPase_c"/>
    <property type="match status" value="1"/>
</dbReference>
<evidence type="ECO:0000256" key="7">
    <source>
        <dbReference type="ARBA" id="ARBA00022777"/>
    </source>
</evidence>
<evidence type="ECO:0000256" key="3">
    <source>
        <dbReference type="ARBA" id="ARBA00012438"/>
    </source>
</evidence>
<dbReference type="RefSeq" id="WP_147184566.1">
    <property type="nucleotide sequence ID" value="NZ_CP042382.1"/>
</dbReference>
<dbReference type="Proteomes" id="UP000321272">
    <property type="component" value="Chromosome"/>
</dbReference>
<dbReference type="Pfam" id="PF02518">
    <property type="entry name" value="HATPase_c"/>
    <property type="match status" value="1"/>
</dbReference>
<evidence type="ECO:0000259" key="13">
    <source>
        <dbReference type="PROSITE" id="PS50885"/>
    </source>
</evidence>
<comment type="subcellular location">
    <subcellularLocation>
        <location evidence="2">Membrane</location>
    </subcellularLocation>
</comment>
<feature type="domain" description="HAMP" evidence="13">
    <location>
        <begin position="181"/>
        <end position="234"/>
    </location>
</feature>
<dbReference type="SUPFAM" id="SSF47384">
    <property type="entry name" value="Homodimeric domain of signal transducing histidine kinase"/>
    <property type="match status" value="1"/>
</dbReference>
<evidence type="ECO:0000256" key="6">
    <source>
        <dbReference type="ARBA" id="ARBA00022692"/>
    </source>
</evidence>
<dbReference type="EC" id="2.7.13.3" evidence="3"/>
<evidence type="ECO:0000256" key="9">
    <source>
        <dbReference type="ARBA" id="ARBA00023012"/>
    </source>
</evidence>
<dbReference type="PANTHER" id="PTHR45436:SF8">
    <property type="entry name" value="HISTIDINE KINASE"/>
    <property type="match status" value="1"/>
</dbReference>
<dbReference type="InterPro" id="IPR036890">
    <property type="entry name" value="HATPase_C_sf"/>
</dbReference>
<dbReference type="SMART" id="SM00388">
    <property type="entry name" value="HisKA"/>
    <property type="match status" value="1"/>
</dbReference>
<keyword evidence="9" id="KW-0902">Two-component regulatory system</keyword>
<evidence type="ECO:0000259" key="12">
    <source>
        <dbReference type="PROSITE" id="PS50109"/>
    </source>
</evidence>
<dbReference type="OrthoDB" id="9809766at2"/>
<protein>
    <recommendedName>
        <fullName evidence="3">histidine kinase</fullName>
        <ecNumber evidence="3">2.7.13.3</ecNumber>
    </recommendedName>
</protein>
<dbReference type="InterPro" id="IPR036097">
    <property type="entry name" value="HisK_dim/P_sf"/>
</dbReference>
<reference evidence="14 15" key="1">
    <citation type="submission" date="2019-06" db="EMBL/GenBank/DDBJ databases">
        <title>Genome analyses of bacteria isolated from kimchi.</title>
        <authorList>
            <person name="Lee S."/>
            <person name="Ahn S."/>
            <person name="Roh S."/>
        </authorList>
    </citation>
    <scope>NUCLEOTIDE SEQUENCE [LARGE SCALE GENOMIC DNA]</scope>
    <source>
        <strain evidence="14 15">CBA4606</strain>
    </source>
</reference>
<keyword evidence="6 11" id="KW-0812">Transmembrane</keyword>
<name>A0A5B8SVI0_9GAMM</name>
<dbReference type="GO" id="GO:0005886">
    <property type="term" value="C:plasma membrane"/>
    <property type="evidence" value="ECO:0007669"/>
    <property type="project" value="TreeGrafter"/>
</dbReference>
<evidence type="ECO:0000256" key="11">
    <source>
        <dbReference type="SAM" id="Phobius"/>
    </source>
</evidence>
<keyword evidence="7 14" id="KW-0418">Kinase</keyword>
<dbReference type="InterPro" id="IPR005467">
    <property type="entry name" value="His_kinase_dom"/>
</dbReference>
<dbReference type="PANTHER" id="PTHR45436">
    <property type="entry name" value="SENSOR HISTIDINE KINASE YKOH"/>
    <property type="match status" value="1"/>
</dbReference>
<dbReference type="InterPro" id="IPR003594">
    <property type="entry name" value="HATPase_dom"/>
</dbReference>
<evidence type="ECO:0000256" key="10">
    <source>
        <dbReference type="ARBA" id="ARBA00023136"/>
    </source>
</evidence>
<dbReference type="InterPro" id="IPR003661">
    <property type="entry name" value="HisK_dim/P_dom"/>
</dbReference>
<dbReference type="InterPro" id="IPR004358">
    <property type="entry name" value="Sig_transdc_His_kin-like_C"/>
</dbReference>